<evidence type="ECO:0000313" key="1">
    <source>
        <dbReference type="EMBL" id="KAL3663652.1"/>
    </source>
</evidence>
<gene>
    <name evidence="1" type="ORF">V7S43_011067</name>
</gene>
<protein>
    <submittedName>
        <fullName evidence="1">Uncharacterized protein</fullName>
    </submittedName>
</protein>
<organism evidence="1 2">
    <name type="scientific">Phytophthora oleae</name>
    <dbReference type="NCBI Taxonomy" id="2107226"/>
    <lineage>
        <taxon>Eukaryota</taxon>
        <taxon>Sar</taxon>
        <taxon>Stramenopiles</taxon>
        <taxon>Oomycota</taxon>
        <taxon>Peronosporomycetes</taxon>
        <taxon>Peronosporales</taxon>
        <taxon>Peronosporaceae</taxon>
        <taxon>Phytophthora</taxon>
    </lineage>
</organism>
<keyword evidence="2" id="KW-1185">Reference proteome</keyword>
<reference evidence="1 2" key="1">
    <citation type="submission" date="2024-09" db="EMBL/GenBank/DDBJ databases">
        <title>Genome sequencing and assembly of Phytophthora oleae, isolate VK10A, causative agent of rot of olive drupes.</title>
        <authorList>
            <person name="Conti Taguali S."/>
            <person name="Riolo M."/>
            <person name="La Spada F."/>
            <person name="Cacciola S.O."/>
            <person name="Dionisio G."/>
        </authorList>
    </citation>
    <scope>NUCLEOTIDE SEQUENCE [LARGE SCALE GENOMIC DNA]</scope>
    <source>
        <strain evidence="1 2">VK10A</strain>
    </source>
</reference>
<dbReference type="EMBL" id="JBIMZQ010000026">
    <property type="protein sequence ID" value="KAL3663652.1"/>
    <property type="molecule type" value="Genomic_DNA"/>
</dbReference>
<dbReference type="AlphaFoldDB" id="A0ABD3FCK4"/>
<accession>A0ABD3FCK4</accession>
<sequence length="66" mass="7690">MPEKRQCVQTTKGERVKKFKIWQQHPEWTPTQAAEKLGVKKGTLMGWRKELLDPKLTVIRKPSSDS</sequence>
<evidence type="ECO:0000313" key="2">
    <source>
        <dbReference type="Proteomes" id="UP001632037"/>
    </source>
</evidence>
<proteinExistence type="predicted"/>
<comment type="caution">
    <text evidence="1">The sequence shown here is derived from an EMBL/GenBank/DDBJ whole genome shotgun (WGS) entry which is preliminary data.</text>
</comment>
<dbReference type="Proteomes" id="UP001632037">
    <property type="component" value="Unassembled WGS sequence"/>
</dbReference>
<name>A0ABD3FCK4_9STRA</name>